<dbReference type="InterPro" id="IPR032675">
    <property type="entry name" value="LRR_dom_sf"/>
</dbReference>
<comment type="caution">
    <text evidence="1">The sequence shown here is derived from an EMBL/GenBank/DDBJ whole genome shotgun (WGS) entry which is preliminary data.</text>
</comment>
<evidence type="ECO:0000313" key="1">
    <source>
        <dbReference type="EMBL" id="KTB41572.1"/>
    </source>
</evidence>
<gene>
    <name evidence="1" type="ORF">WG66_5721</name>
</gene>
<dbReference type="Proteomes" id="UP000054988">
    <property type="component" value="Unassembled WGS sequence"/>
</dbReference>
<sequence length="408" mass="45850">MSLNNVTRRLQLPQEIIDNIVDVHKGSIRDLKSCSLIGRAWLSRSRKHLFQSLRLKGNYNPNVIGEAIGILGSVLPLVHDLSIIDSSESSKLQLTYVMLISIGQSFSKLDRLALKGVTVDETEKGSDADIALTTPSSLSNLTLVGVTFLDSRAMHRFLHNPLFSRIRFISVDAISFTGNDRPSFQQSAKRTKLEEFNLGNVRSAVLRALWSPSSPLDFYTNMKRISIFTNTPGDSADVSLENAEMWGSVTHLSFSGWRSNTTLFPPHLTHLTMTYKYLTRQGPDSRLSHLATTSPKIQYLVLVFYWPHRTDSDKLNSIMSDFDEDLATVSKSFPDLIEIRVRFVLKSEHSGGFGLTERLKAMFLKADEAILLKKEQDPECGTLLAIEVREIGDAEYRGDLRIGFGFEY</sequence>
<accession>A0A0W0FZ40</accession>
<dbReference type="Gene3D" id="3.80.10.10">
    <property type="entry name" value="Ribonuclease Inhibitor"/>
    <property type="match status" value="1"/>
</dbReference>
<evidence type="ECO:0000313" key="2">
    <source>
        <dbReference type="Proteomes" id="UP000054988"/>
    </source>
</evidence>
<evidence type="ECO:0008006" key="3">
    <source>
        <dbReference type="Google" id="ProtNLM"/>
    </source>
</evidence>
<reference evidence="1 2" key="1">
    <citation type="submission" date="2015-12" db="EMBL/GenBank/DDBJ databases">
        <title>Draft genome sequence of Moniliophthora roreri, the causal agent of frosty pod rot of cacao.</title>
        <authorList>
            <person name="Aime M.C."/>
            <person name="Diaz-Valderrama J.R."/>
            <person name="Kijpornyongpan T."/>
            <person name="Phillips-Mora W."/>
        </authorList>
    </citation>
    <scope>NUCLEOTIDE SEQUENCE [LARGE SCALE GENOMIC DNA]</scope>
    <source>
        <strain evidence="1 2">MCA 2952</strain>
    </source>
</reference>
<dbReference type="AlphaFoldDB" id="A0A0W0FZ40"/>
<dbReference type="SUPFAM" id="SSF52047">
    <property type="entry name" value="RNI-like"/>
    <property type="match status" value="1"/>
</dbReference>
<proteinExistence type="predicted"/>
<name>A0A0W0FZ40_MONRR</name>
<protein>
    <recommendedName>
        <fullName evidence="3">F-box domain-containing protein</fullName>
    </recommendedName>
</protein>
<organism evidence="1 2">
    <name type="scientific">Moniliophthora roreri</name>
    <name type="common">Frosty pod rot fungus</name>
    <name type="synonym">Monilia roreri</name>
    <dbReference type="NCBI Taxonomy" id="221103"/>
    <lineage>
        <taxon>Eukaryota</taxon>
        <taxon>Fungi</taxon>
        <taxon>Dikarya</taxon>
        <taxon>Basidiomycota</taxon>
        <taxon>Agaricomycotina</taxon>
        <taxon>Agaricomycetes</taxon>
        <taxon>Agaricomycetidae</taxon>
        <taxon>Agaricales</taxon>
        <taxon>Marasmiineae</taxon>
        <taxon>Marasmiaceae</taxon>
        <taxon>Moniliophthora</taxon>
    </lineage>
</organism>
<dbReference type="EMBL" id="LATX01001438">
    <property type="protein sequence ID" value="KTB41572.1"/>
    <property type="molecule type" value="Genomic_DNA"/>
</dbReference>